<protein>
    <recommendedName>
        <fullName evidence="4">DUF3077 domain-containing protein</fullName>
    </recommendedName>
</protein>
<organism evidence="2 3">
    <name type="scientific">Pseudomonas mandelii</name>
    <dbReference type="NCBI Taxonomy" id="75612"/>
    <lineage>
        <taxon>Bacteria</taxon>
        <taxon>Pseudomonadati</taxon>
        <taxon>Pseudomonadota</taxon>
        <taxon>Gammaproteobacteria</taxon>
        <taxon>Pseudomonadales</taxon>
        <taxon>Pseudomonadaceae</taxon>
        <taxon>Pseudomonas</taxon>
    </lineage>
</organism>
<gene>
    <name evidence="2" type="ORF">EAH74_31945</name>
</gene>
<dbReference type="AlphaFoldDB" id="A0A502HL42"/>
<dbReference type="EMBL" id="RCZA01000025">
    <property type="protein sequence ID" value="TPG74413.1"/>
    <property type="molecule type" value="Genomic_DNA"/>
</dbReference>
<comment type="caution">
    <text evidence="2">The sequence shown here is derived from an EMBL/GenBank/DDBJ whole genome shotgun (WGS) entry which is preliminary data.</text>
</comment>
<evidence type="ECO:0000256" key="1">
    <source>
        <dbReference type="SAM" id="MobiDB-lite"/>
    </source>
</evidence>
<evidence type="ECO:0008006" key="4">
    <source>
        <dbReference type="Google" id="ProtNLM"/>
    </source>
</evidence>
<proteinExistence type="predicted"/>
<feature type="region of interest" description="Disordered" evidence="1">
    <location>
        <begin position="1"/>
        <end position="21"/>
    </location>
</feature>
<dbReference type="Proteomes" id="UP000320914">
    <property type="component" value="Unassembled WGS sequence"/>
</dbReference>
<evidence type="ECO:0000313" key="2">
    <source>
        <dbReference type="EMBL" id="TPG74413.1"/>
    </source>
</evidence>
<dbReference type="Pfam" id="PF19619">
    <property type="entry name" value="DUF6124"/>
    <property type="match status" value="1"/>
</dbReference>
<reference evidence="2 3" key="1">
    <citation type="journal article" date="2019" name="Environ. Microbiol.">
        <title>Species interactions and distinct microbial communities in high Arctic permafrost affected cryosols are associated with the CH4 and CO2 gas fluxes.</title>
        <authorList>
            <person name="Altshuler I."/>
            <person name="Hamel J."/>
            <person name="Turney S."/>
            <person name="Magnuson E."/>
            <person name="Levesque R."/>
            <person name="Greer C."/>
            <person name="Whyte L.G."/>
        </authorList>
    </citation>
    <scope>NUCLEOTIDE SEQUENCE [LARGE SCALE GENOMIC DNA]</scope>
    <source>
        <strain evidence="2 3">OWC5</strain>
    </source>
</reference>
<name>A0A502HL42_9PSED</name>
<accession>A0A502HL42</accession>
<evidence type="ECO:0000313" key="3">
    <source>
        <dbReference type="Proteomes" id="UP000320914"/>
    </source>
</evidence>
<sequence>MIKETPNPPETDDVSPYESLDSKKLNDAAERALDFHFPSIADIKATPRTPSTLFSVDPQATTETLVVFLVETLASVDVMVHQLVDHLEGGSRYALLGISNSIMVAEITANRVLDNINVPKPAPHC</sequence>
<dbReference type="RefSeq" id="WP_140684292.1">
    <property type="nucleotide sequence ID" value="NZ_RCZA01000025.1"/>
</dbReference>